<organism evidence="1 2">
    <name type="scientific">Breznakibacter xylanolyticus</name>
    <dbReference type="NCBI Taxonomy" id="990"/>
    <lineage>
        <taxon>Bacteria</taxon>
        <taxon>Pseudomonadati</taxon>
        <taxon>Bacteroidota</taxon>
        <taxon>Bacteroidia</taxon>
        <taxon>Marinilabiliales</taxon>
        <taxon>Marinilabiliaceae</taxon>
        <taxon>Breznakibacter</taxon>
    </lineage>
</organism>
<gene>
    <name evidence="1" type="ORF">LX69_01282</name>
</gene>
<accession>A0A2W7Q7Z5</accession>
<protein>
    <submittedName>
        <fullName evidence="1">Uncharacterized protein</fullName>
    </submittedName>
</protein>
<comment type="caution">
    <text evidence="1">The sequence shown here is derived from an EMBL/GenBank/DDBJ whole genome shotgun (WGS) entry which is preliminary data.</text>
</comment>
<reference evidence="1 2" key="1">
    <citation type="submission" date="2018-06" db="EMBL/GenBank/DDBJ databases">
        <title>Genomic Encyclopedia of Archaeal and Bacterial Type Strains, Phase II (KMG-II): from individual species to whole genera.</title>
        <authorList>
            <person name="Goeker M."/>
        </authorList>
    </citation>
    <scope>NUCLEOTIDE SEQUENCE [LARGE SCALE GENOMIC DNA]</scope>
    <source>
        <strain evidence="1 2">DSM 6779</strain>
    </source>
</reference>
<keyword evidence="2" id="KW-1185">Reference proteome</keyword>
<proteinExistence type="predicted"/>
<sequence length="45" mass="5208">MHVNFFEWHQQATNHIGKTKPGNSKPIKACIHMQIPELFVAIHNN</sequence>
<dbReference type="EMBL" id="QKZK01000008">
    <property type="protein sequence ID" value="PZX17869.1"/>
    <property type="molecule type" value="Genomic_DNA"/>
</dbReference>
<dbReference type="AlphaFoldDB" id="A0A2W7Q7Z5"/>
<evidence type="ECO:0000313" key="1">
    <source>
        <dbReference type="EMBL" id="PZX17869.1"/>
    </source>
</evidence>
<evidence type="ECO:0000313" key="2">
    <source>
        <dbReference type="Proteomes" id="UP000249239"/>
    </source>
</evidence>
<dbReference type="Proteomes" id="UP000249239">
    <property type="component" value="Unassembled WGS sequence"/>
</dbReference>
<name>A0A2W7Q7Z5_9BACT</name>